<dbReference type="GO" id="GO:0008168">
    <property type="term" value="F:methyltransferase activity"/>
    <property type="evidence" value="ECO:0007669"/>
    <property type="project" value="UniProtKB-KW"/>
</dbReference>
<dbReference type="Gene3D" id="3.20.20.60">
    <property type="entry name" value="Phosphoenolpyruvate-binding domains"/>
    <property type="match status" value="1"/>
</dbReference>
<evidence type="ECO:0000313" key="12">
    <source>
        <dbReference type="Proteomes" id="UP000265750"/>
    </source>
</evidence>
<comment type="similarity">
    <text evidence="2 7">Belongs to the PanB family.</text>
</comment>
<proteinExistence type="inferred from homology"/>
<feature type="binding site" evidence="7 9">
    <location>
        <position position="88"/>
    </location>
    <ligand>
        <name>3-methyl-2-oxobutanoate</name>
        <dbReference type="ChEBI" id="CHEBI:11851"/>
    </ligand>
</feature>
<keyword evidence="7 10" id="KW-0460">Magnesium</keyword>
<dbReference type="NCBIfam" id="NF001452">
    <property type="entry name" value="PRK00311.1"/>
    <property type="match status" value="1"/>
</dbReference>
<evidence type="ECO:0000256" key="1">
    <source>
        <dbReference type="ARBA" id="ARBA00005033"/>
    </source>
</evidence>
<dbReference type="InterPro" id="IPR003700">
    <property type="entry name" value="Pantoate_hydroxy_MeTrfase"/>
</dbReference>
<feature type="active site" description="Proton acceptor" evidence="7 8">
    <location>
        <position position="187"/>
    </location>
</feature>
<dbReference type="InterPro" id="IPR040442">
    <property type="entry name" value="Pyrv_kinase-like_dom_sf"/>
</dbReference>
<gene>
    <name evidence="7 11" type="primary">panB</name>
    <name evidence="11" type="ORF">D3218_06955</name>
</gene>
<feature type="binding site" evidence="7 9">
    <location>
        <position position="118"/>
    </location>
    <ligand>
        <name>3-methyl-2-oxobutanoate</name>
        <dbReference type="ChEBI" id="CHEBI:11851"/>
    </ligand>
</feature>
<dbReference type="CDD" id="cd06557">
    <property type="entry name" value="KPHMT-like"/>
    <property type="match status" value="1"/>
</dbReference>
<sequence>MSVEIAQKRLSVPDIRARKGGRPIVALTAYNALTARFVDRHADIVLVGDSVAMVEHGLPSTLGATMEMMILHGRAVAKSTQRALVVVDMPFGSYEGSPKDAFRNASRLLAETGCSAVKLEGGQPMAETVAFLATRGVPVLAHVGLTPQAVMTLGGFRTQGRDRSDWGRLQEDARSVAEAGAFGVVLEGVVEPLAAEITGQIAVPTIGIGASAQCDGQILVLEDMLGFNDRVPRFVQRFGDLGKDMDAAISAYAEAVADRRFPGEANVYQPRKEDG</sequence>
<comment type="subunit">
    <text evidence="3 7">Homodecamer; pentamer of dimers.</text>
</comment>
<comment type="function">
    <text evidence="6 7">Catalyzes the reversible reaction in which hydroxymethyl group from 5,10-methylenetetrahydrofolate is transferred onto alpha-ketoisovalerate to form ketopantoate.</text>
</comment>
<evidence type="ECO:0000256" key="2">
    <source>
        <dbReference type="ARBA" id="ARBA00008676"/>
    </source>
</evidence>
<keyword evidence="12" id="KW-1185">Reference proteome</keyword>
<dbReference type="FunFam" id="3.20.20.60:FF:000003">
    <property type="entry name" value="3-methyl-2-oxobutanoate hydroxymethyltransferase"/>
    <property type="match status" value="1"/>
</dbReference>
<name>A0A3A1WND5_9HYPH</name>
<evidence type="ECO:0000313" key="11">
    <source>
        <dbReference type="EMBL" id="RIY02037.1"/>
    </source>
</evidence>
<comment type="subcellular location">
    <subcellularLocation>
        <location evidence="7">Cytoplasm</location>
    </subcellularLocation>
</comment>
<protein>
    <recommendedName>
        <fullName evidence="7">3-methyl-2-oxobutanoate hydroxymethyltransferase</fullName>
        <ecNumber evidence="7">2.1.2.11</ecNumber>
    </recommendedName>
    <alternativeName>
        <fullName evidence="7">Ketopantoate hydroxymethyltransferase</fullName>
        <shortName evidence="7">KPHMT</shortName>
    </alternativeName>
</protein>
<dbReference type="GO" id="GO:0000287">
    <property type="term" value="F:magnesium ion binding"/>
    <property type="evidence" value="ECO:0007669"/>
    <property type="project" value="TreeGrafter"/>
</dbReference>
<dbReference type="PANTHER" id="PTHR20881">
    <property type="entry name" value="3-METHYL-2-OXOBUTANOATE HYDROXYMETHYLTRANSFERASE"/>
    <property type="match status" value="1"/>
</dbReference>
<dbReference type="OrthoDB" id="9781789at2"/>
<evidence type="ECO:0000256" key="10">
    <source>
        <dbReference type="PIRSR" id="PIRSR000388-3"/>
    </source>
</evidence>
<keyword evidence="11" id="KW-0489">Methyltransferase</keyword>
<dbReference type="EMBL" id="QYRN01000003">
    <property type="protein sequence ID" value="RIY02037.1"/>
    <property type="molecule type" value="Genomic_DNA"/>
</dbReference>
<keyword evidence="5 7" id="KW-0808">Transferase</keyword>
<feature type="binding site" evidence="7 10">
    <location>
        <position position="120"/>
    </location>
    <ligand>
        <name>Mg(2+)</name>
        <dbReference type="ChEBI" id="CHEBI:18420"/>
    </ligand>
</feature>
<dbReference type="RefSeq" id="WP_119539174.1">
    <property type="nucleotide sequence ID" value="NZ_QYRN01000003.1"/>
</dbReference>
<comment type="pathway">
    <text evidence="1 7">Cofactor biosynthesis; (R)-pantothenate biosynthesis; (R)-pantoate from 3-methyl-2-oxobutanoate: step 1/2.</text>
</comment>
<dbReference type="GO" id="GO:0003864">
    <property type="term" value="F:3-methyl-2-oxobutanoate hydroxymethyltransferase activity"/>
    <property type="evidence" value="ECO:0007669"/>
    <property type="project" value="UniProtKB-UniRule"/>
</dbReference>
<evidence type="ECO:0000256" key="3">
    <source>
        <dbReference type="ARBA" id="ARBA00011424"/>
    </source>
</evidence>
<comment type="caution">
    <text evidence="11">The sequence shown here is derived from an EMBL/GenBank/DDBJ whole genome shotgun (WGS) entry which is preliminary data.</text>
</comment>
<dbReference type="SUPFAM" id="SSF51621">
    <property type="entry name" value="Phosphoenolpyruvate/pyruvate domain"/>
    <property type="match status" value="1"/>
</dbReference>
<dbReference type="NCBIfam" id="TIGR00222">
    <property type="entry name" value="panB"/>
    <property type="match status" value="1"/>
</dbReference>
<feature type="binding site" evidence="7 10">
    <location>
        <position position="49"/>
    </location>
    <ligand>
        <name>Mg(2+)</name>
        <dbReference type="ChEBI" id="CHEBI:18420"/>
    </ligand>
</feature>
<dbReference type="Pfam" id="PF02548">
    <property type="entry name" value="Pantoate_transf"/>
    <property type="match status" value="1"/>
</dbReference>
<dbReference type="Proteomes" id="UP000265750">
    <property type="component" value="Unassembled WGS sequence"/>
</dbReference>
<evidence type="ECO:0000256" key="7">
    <source>
        <dbReference type="HAMAP-Rule" id="MF_00156"/>
    </source>
</evidence>
<evidence type="ECO:0000256" key="9">
    <source>
        <dbReference type="PIRSR" id="PIRSR000388-2"/>
    </source>
</evidence>
<keyword evidence="7" id="KW-0963">Cytoplasm</keyword>
<dbReference type="GO" id="GO:0005737">
    <property type="term" value="C:cytoplasm"/>
    <property type="evidence" value="ECO:0007669"/>
    <property type="project" value="UniProtKB-SubCell"/>
</dbReference>
<evidence type="ECO:0000256" key="5">
    <source>
        <dbReference type="ARBA" id="ARBA00022679"/>
    </source>
</evidence>
<dbReference type="GO" id="GO:0032259">
    <property type="term" value="P:methylation"/>
    <property type="evidence" value="ECO:0007669"/>
    <property type="project" value="UniProtKB-KW"/>
</dbReference>
<feature type="binding site" evidence="7 9">
    <location>
        <begin position="49"/>
        <end position="50"/>
    </location>
    <ligand>
        <name>3-methyl-2-oxobutanoate</name>
        <dbReference type="ChEBI" id="CHEBI:11851"/>
    </ligand>
</feature>
<dbReference type="GO" id="GO:0015940">
    <property type="term" value="P:pantothenate biosynthetic process"/>
    <property type="evidence" value="ECO:0007669"/>
    <property type="project" value="UniProtKB-UniRule"/>
</dbReference>
<dbReference type="PANTHER" id="PTHR20881:SF0">
    <property type="entry name" value="3-METHYL-2-OXOBUTANOATE HYDROXYMETHYLTRANSFERASE"/>
    <property type="match status" value="1"/>
</dbReference>
<comment type="cofactor">
    <cofactor evidence="7 10">
        <name>Mg(2+)</name>
        <dbReference type="ChEBI" id="CHEBI:18420"/>
    </cofactor>
    <text evidence="7 10">Binds 1 Mg(2+) ion per subunit.</text>
</comment>
<dbReference type="EC" id="2.1.2.11" evidence="7"/>
<evidence type="ECO:0000256" key="4">
    <source>
        <dbReference type="ARBA" id="ARBA00022655"/>
    </source>
</evidence>
<organism evidence="11 12">
    <name type="scientific">Aureimonas flava</name>
    <dbReference type="NCBI Taxonomy" id="2320271"/>
    <lineage>
        <taxon>Bacteria</taxon>
        <taxon>Pseudomonadati</taxon>
        <taxon>Pseudomonadota</taxon>
        <taxon>Alphaproteobacteria</taxon>
        <taxon>Hyphomicrobiales</taxon>
        <taxon>Aurantimonadaceae</taxon>
        <taxon>Aureimonas</taxon>
    </lineage>
</organism>
<comment type="catalytic activity">
    <reaction evidence="7">
        <text>(6R)-5,10-methylene-5,6,7,8-tetrahydrofolate + 3-methyl-2-oxobutanoate + H2O = 2-dehydropantoate + (6S)-5,6,7,8-tetrahydrofolate</text>
        <dbReference type="Rhea" id="RHEA:11824"/>
        <dbReference type="ChEBI" id="CHEBI:11561"/>
        <dbReference type="ChEBI" id="CHEBI:11851"/>
        <dbReference type="ChEBI" id="CHEBI:15377"/>
        <dbReference type="ChEBI" id="CHEBI:15636"/>
        <dbReference type="ChEBI" id="CHEBI:57453"/>
        <dbReference type="EC" id="2.1.2.11"/>
    </reaction>
</comment>
<evidence type="ECO:0000256" key="8">
    <source>
        <dbReference type="PIRSR" id="PIRSR000388-1"/>
    </source>
</evidence>
<keyword evidence="7 10" id="KW-0479">Metal-binding</keyword>
<dbReference type="AlphaFoldDB" id="A0A3A1WND5"/>
<reference evidence="12" key="1">
    <citation type="submission" date="2018-09" db="EMBL/GenBank/DDBJ databases">
        <authorList>
            <person name="Tuo L."/>
        </authorList>
    </citation>
    <scope>NUCLEOTIDE SEQUENCE [LARGE SCALE GENOMIC DNA]</scope>
    <source>
        <strain evidence="12">M2BS4Y-1</strain>
    </source>
</reference>
<dbReference type="HAMAP" id="MF_00156">
    <property type="entry name" value="PanB"/>
    <property type="match status" value="1"/>
</dbReference>
<evidence type="ECO:0000256" key="6">
    <source>
        <dbReference type="ARBA" id="ARBA00056497"/>
    </source>
</evidence>
<keyword evidence="4 7" id="KW-0566">Pantothenate biosynthesis</keyword>
<dbReference type="InterPro" id="IPR015813">
    <property type="entry name" value="Pyrv/PenolPyrv_kinase-like_dom"/>
</dbReference>
<dbReference type="PIRSF" id="PIRSF000388">
    <property type="entry name" value="Pantoate_hydroxy_MeTrfase"/>
    <property type="match status" value="1"/>
</dbReference>
<feature type="binding site" evidence="7 10">
    <location>
        <position position="88"/>
    </location>
    <ligand>
        <name>Mg(2+)</name>
        <dbReference type="ChEBI" id="CHEBI:18420"/>
    </ligand>
</feature>
<dbReference type="UniPathway" id="UPA00028">
    <property type="reaction ID" value="UER00003"/>
</dbReference>
<accession>A0A3A1WND5</accession>